<comment type="similarity">
    <text evidence="2 8">Belongs to the 4-toluene sulfonate uptake permease (TSUP) (TC 2.A.102) family.</text>
</comment>
<feature type="transmembrane region" description="Helical" evidence="8">
    <location>
        <begin position="102"/>
        <end position="121"/>
    </location>
</feature>
<evidence type="ECO:0000256" key="1">
    <source>
        <dbReference type="ARBA" id="ARBA00004651"/>
    </source>
</evidence>
<keyword evidence="6 8" id="KW-1133">Transmembrane helix</keyword>
<dbReference type="InterPro" id="IPR052017">
    <property type="entry name" value="TSUP"/>
</dbReference>
<protein>
    <recommendedName>
        <fullName evidence="8">Probable membrane transporter protein</fullName>
    </recommendedName>
</protein>
<keyword evidence="3" id="KW-0813">Transport</keyword>
<dbReference type="EMBL" id="JAAAMJ010000014">
    <property type="protein sequence ID" value="NDV88295.1"/>
    <property type="molecule type" value="Genomic_DNA"/>
</dbReference>
<evidence type="ECO:0000256" key="6">
    <source>
        <dbReference type="ARBA" id="ARBA00022989"/>
    </source>
</evidence>
<evidence type="ECO:0000256" key="8">
    <source>
        <dbReference type="RuleBase" id="RU363041"/>
    </source>
</evidence>
<comment type="caution">
    <text evidence="9">The sequence shown here is derived from an EMBL/GenBank/DDBJ whole genome shotgun (WGS) entry which is preliminary data.</text>
</comment>
<reference evidence="9 10" key="1">
    <citation type="submission" date="2020-01" db="EMBL/GenBank/DDBJ databases">
        <title>Genomes of bacteria type strains.</title>
        <authorList>
            <person name="Chen J."/>
            <person name="Zhu S."/>
            <person name="Chen J."/>
        </authorList>
    </citation>
    <scope>NUCLEOTIDE SEQUENCE [LARGE SCALE GENOMIC DNA]</scope>
    <source>
        <strain evidence="9 10">KCTC 52919</strain>
    </source>
</reference>
<feature type="transmembrane region" description="Helical" evidence="8">
    <location>
        <begin position="157"/>
        <end position="174"/>
    </location>
</feature>
<feature type="transmembrane region" description="Helical" evidence="8">
    <location>
        <begin position="77"/>
        <end position="96"/>
    </location>
</feature>
<dbReference type="Proteomes" id="UP000476332">
    <property type="component" value="Unassembled WGS sequence"/>
</dbReference>
<evidence type="ECO:0000256" key="3">
    <source>
        <dbReference type="ARBA" id="ARBA00022448"/>
    </source>
</evidence>
<evidence type="ECO:0000256" key="7">
    <source>
        <dbReference type="ARBA" id="ARBA00023136"/>
    </source>
</evidence>
<dbReference type="PANTHER" id="PTHR30269">
    <property type="entry name" value="TRANSMEMBRANE PROTEIN YFCA"/>
    <property type="match status" value="1"/>
</dbReference>
<dbReference type="RefSeq" id="WP_163045124.1">
    <property type="nucleotide sequence ID" value="NZ_JAAAMJ010000014.1"/>
</dbReference>
<dbReference type="InterPro" id="IPR002781">
    <property type="entry name" value="TM_pro_TauE-like"/>
</dbReference>
<organism evidence="9 10">
    <name type="scientific">Aurantimonas aggregata</name>
    <dbReference type="NCBI Taxonomy" id="2047720"/>
    <lineage>
        <taxon>Bacteria</taxon>
        <taxon>Pseudomonadati</taxon>
        <taxon>Pseudomonadota</taxon>
        <taxon>Alphaproteobacteria</taxon>
        <taxon>Hyphomicrobiales</taxon>
        <taxon>Aurantimonadaceae</taxon>
        <taxon>Aurantimonas</taxon>
    </lineage>
</organism>
<feature type="transmembrane region" description="Helical" evidence="8">
    <location>
        <begin position="186"/>
        <end position="208"/>
    </location>
</feature>
<sequence length="247" mass="25462">MPTEIFALLVLAAFVAGFVDSIAGGGGLVTIPTLLLCGIDPLTALGTNKLQALFGSGSASISYAAKGHVDLRKLMPTALLSFAGALVGALAAMVLPTDVLETLLPFLLIAVAVYFAFKPGLSDEDAERRISPALFAGFLVPLIAAYDGLFGPGAGSFFMLAFVTLAGYGVLKATAHTKLLNFASNFGGFVIFAFSGALLWKLGLAMGVAQFVGARIGSGFAMRFGARLIRPLLVVVCLALATKLLLS</sequence>
<accession>A0A6L9MKN2</accession>
<keyword evidence="10" id="KW-1185">Reference proteome</keyword>
<feature type="transmembrane region" description="Helical" evidence="8">
    <location>
        <begin position="228"/>
        <end position="246"/>
    </location>
</feature>
<evidence type="ECO:0000313" key="9">
    <source>
        <dbReference type="EMBL" id="NDV88295.1"/>
    </source>
</evidence>
<evidence type="ECO:0000256" key="4">
    <source>
        <dbReference type="ARBA" id="ARBA00022475"/>
    </source>
</evidence>
<gene>
    <name evidence="9" type="ORF">GTW51_16465</name>
</gene>
<dbReference type="GO" id="GO:0005886">
    <property type="term" value="C:plasma membrane"/>
    <property type="evidence" value="ECO:0007669"/>
    <property type="project" value="UniProtKB-SubCell"/>
</dbReference>
<evidence type="ECO:0000313" key="10">
    <source>
        <dbReference type="Proteomes" id="UP000476332"/>
    </source>
</evidence>
<proteinExistence type="inferred from homology"/>
<dbReference type="PANTHER" id="PTHR30269:SF0">
    <property type="entry name" value="MEMBRANE TRANSPORTER PROTEIN YFCA-RELATED"/>
    <property type="match status" value="1"/>
</dbReference>
<dbReference type="AlphaFoldDB" id="A0A6L9MKN2"/>
<evidence type="ECO:0000256" key="5">
    <source>
        <dbReference type="ARBA" id="ARBA00022692"/>
    </source>
</evidence>
<evidence type="ECO:0000256" key="2">
    <source>
        <dbReference type="ARBA" id="ARBA00009142"/>
    </source>
</evidence>
<dbReference type="Pfam" id="PF01925">
    <property type="entry name" value="TauE"/>
    <property type="match status" value="1"/>
</dbReference>
<keyword evidence="5 8" id="KW-0812">Transmembrane</keyword>
<name>A0A6L9MKN2_9HYPH</name>
<keyword evidence="7 8" id="KW-0472">Membrane</keyword>
<keyword evidence="4 8" id="KW-1003">Cell membrane</keyword>
<comment type="subcellular location">
    <subcellularLocation>
        <location evidence="1 8">Cell membrane</location>
        <topology evidence="1 8">Multi-pass membrane protein</topology>
    </subcellularLocation>
</comment>